<reference evidence="1 2" key="1">
    <citation type="submission" date="2019-06" db="EMBL/GenBank/DDBJ databases">
        <title>Sequencing the genomes of 1000 actinobacteria strains.</title>
        <authorList>
            <person name="Klenk H.-P."/>
        </authorList>
    </citation>
    <scope>NUCLEOTIDE SEQUENCE [LARGE SCALE GENOMIC DNA]</scope>
    <source>
        <strain evidence="1 2">DSM 25218</strain>
    </source>
</reference>
<protein>
    <recommendedName>
        <fullName evidence="3">Type VII secretion system (Wss) protein ESAT-6</fullName>
    </recommendedName>
</protein>
<organism evidence="1 2">
    <name type="scientific">Nocardioides albertanoniae</name>
    <dbReference type="NCBI Taxonomy" id="1175486"/>
    <lineage>
        <taxon>Bacteria</taxon>
        <taxon>Bacillati</taxon>
        <taxon>Actinomycetota</taxon>
        <taxon>Actinomycetes</taxon>
        <taxon>Propionibacteriales</taxon>
        <taxon>Nocardioidaceae</taxon>
        <taxon>Nocardioides</taxon>
    </lineage>
</organism>
<name>A0A543A8Y8_9ACTN</name>
<gene>
    <name evidence="1" type="ORF">FB381_2974</name>
</gene>
<evidence type="ECO:0000313" key="1">
    <source>
        <dbReference type="EMBL" id="TQL69073.1"/>
    </source>
</evidence>
<evidence type="ECO:0008006" key="3">
    <source>
        <dbReference type="Google" id="ProtNLM"/>
    </source>
</evidence>
<dbReference type="Proteomes" id="UP000320209">
    <property type="component" value="Unassembled WGS sequence"/>
</dbReference>
<dbReference type="RefSeq" id="WP_141780993.1">
    <property type="nucleotide sequence ID" value="NZ_VFOV01000001.1"/>
</dbReference>
<accession>A0A543A8Y8</accession>
<dbReference type="EMBL" id="VFOV01000001">
    <property type="protein sequence ID" value="TQL69073.1"/>
    <property type="molecule type" value="Genomic_DNA"/>
</dbReference>
<keyword evidence="2" id="KW-1185">Reference proteome</keyword>
<dbReference type="AlphaFoldDB" id="A0A543A8Y8"/>
<evidence type="ECO:0000313" key="2">
    <source>
        <dbReference type="Proteomes" id="UP000320209"/>
    </source>
</evidence>
<comment type="caution">
    <text evidence="1">The sequence shown here is derived from an EMBL/GenBank/DDBJ whole genome shotgun (WGS) entry which is preliminary data.</text>
</comment>
<sequence length="86" mass="8831">MSSIEEAKAGLSQVVTESEGTASALTEFKEAFDSITQGVLASIGNTATGKDQEIAQIYQQAKDAVDGAISTLMKAADASKTFADGL</sequence>
<proteinExistence type="predicted"/>